<evidence type="ECO:0000313" key="2">
    <source>
        <dbReference type="EMBL" id="KAF6034879.1"/>
    </source>
</evidence>
<sequence>MCQCYQTLSFLIHSPVLSFLLQFLCIKNIRWFLNACRVHFSMKTSELFDIYDLFELKDFKKVMNALSTLSRSELAVRHNRIAGFQHQEGHIQKLEDLNLSEMPDEDIYGPISREDDEGDKIYEDLCSIKKNRASVMSQSHKKTLSQFCIEELIETEENYVQVLRTVSENFIKNMQTGLMNRETINTIFINIEELYAVHRELCSDLEGVIERDAIADIAPIFVKAKKRLVLYAEYCAGLPAAQSKVDDIMKKNDVVKHSLADCEQQANGGKFKLRDLLMVPMQES</sequence>
<name>A0A7J7K8B6_BUGNE</name>
<evidence type="ECO:0000259" key="1">
    <source>
        <dbReference type="PROSITE" id="PS50010"/>
    </source>
</evidence>
<dbReference type="Proteomes" id="UP000593567">
    <property type="component" value="Unassembled WGS sequence"/>
</dbReference>
<accession>A0A7J7K8B6</accession>
<dbReference type="PANTHER" id="PTHR45818:SF3">
    <property type="entry name" value="PROTEIN VAV"/>
    <property type="match status" value="1"/>
</dbReference>
<dbReference type="AlphaFoldDB" id="A0A7J7K8B6"/>
<organism evidence="2 3">
    <name type="scientific">Bugula neritina</name>
    <name type="common">Brown bryozoan</name>
    <name type="synonym">Sertularia neritina</name>
    <dbReference type="NCBI Taxonomy" id="10212"/>
    <lineage>
        <taxon>Eukaryota</taxon>
        <taxon>Metazoa</taxon>
        <taxon>Spiralia</taxon>
        <taxon>Lophotrochozoa</taxon>
        <taxon>Bryozoa</taxon>
        <taxon>Gymnolaemata</taxon>
        <taxon>Cheilostomatida</taxon>
        <taxon>Flustrina</taxon>
        <taxon>Buguloidea</taxon>
        <taxon>Bugulidae</taxon>
        <taxon>Bugula</taxon>
    </lineage>
</organism>
<reference evidence="2" key="1">
    <citation type="submission" date="2020-06" db="EMBL/GenBank/DDBJ databases">
        <title>Draft genome of Bugula neritina, a colonial animal packing powerful symbionts and potential medicines.</title>
        <authorList>
            <person name="Rayko M."/>
        </authorList>
    </citation>
    <scope>NUCLEOTIDE SEQUENCE [LARGE SCALE GENOMIC DNA]</scope>
    <source>
        <strain evidence="2">Kwan_BN1</strain>
    </source>
</reference>
<dbReference type="PROSITE" id="PS50010">
    <property type="entry name" value="DH_2"/>
    <property type="match status" value="1"/>
</dbReference>
<dbReference type="InterPro" id="IPR036872">
    <property type="entry name" value="CH_dom_sf"/>
</dbReference>
<proteinExistence type="predicted"/>
<dbReference type="SMART" id="SM00325">
    <property type="entry name" value="RhoGEF"/>
    <property type="match status" value="1"/>
</dbReference>
<protein>
    <submittedName>
        <fullName evidence="2">VAV1</fullName>
    </submittedName>
</protein>
<dbReference type="SUPFAM" id="SSF47576">
    <property type="entry name" value="Calponin-homology domain, CH-domain"/>
    <property type="match status" value="1"/>
</dbReference>
<evidence type="ECO:0000313" key="3">
    <source>
        <dbReference type="Proteomes" id="UP000593567"/>
    </source>
</evidence>
<dbReference type="OrthoDB" id="5340910at2759"/>
<gene>
    <name evidence="2" type="ORF">EB796_006829</name>
</gene>
<dbReference type="Pfam" id="PF00621">
    <property type="entry name" value="RhoGEF"/>
    <property type="match status" value="1"/>
</dbReference>
<dbReference type="EMBL" id="VXIV02000978">
    <property type="protein sequence ID" value="KAF6034879.1"/>
    <property type="molecule type" value="Genomic_DNA"/>
</dbReference>
<dbReference type="SUPFAM" id="SSF48065">
    <property type="entry name" value="DBL homology domain (DH-domain)"/>
    <property type="match status" value="1"/>
</dbReference>
<dbReference type="InterPro" id="IPR035899">
    <property type="entry name" value="DBL_dom_sf"/>
</dbReference>
<dbReference type="GO" id="GO:0016477">
    <property type="term" value="P:cell migration"/>
    <property type="evidence" value="ECO:0007669"/>
    <property type="project" value="TreeGrafter"/>
</dbReference>
<dbReference type="PANTHER" id="PTHR45818">
    <property type="entry name" value="PROTEIN VAV"/>
    <property type="match status" value="1"/>
</dbReference>
<dbReference type="GO" id="GO:0005737">
    <property type="term" value="C:cytoplasm"/>
    <property type="evidence" value="ECO:0007669"/>
    <property type="project" value="TreeGrafter"/>
</dbReference>
<keyword evidence="3" id="KW-1185">Reference proteome</keyword>
<comment type="caution">
    <text evidence="2">The sequence shown here is derived from an EMBL/GenBank/DDBJ whole genome shotgun (WGS) entry which is preliminary data.</text>
</comment>
<dbReference type="Gene3D" id="1.20.900.10">
    <property type="entry name" value="Dbl homology (DH) domain"/>
    <property type="match status" value="1"/>
</dbReference>
<feature type="domain" description="DH" evidence="1">
    <location>
        <begin position="144"/>
        <end position="284"/>
    </location>
</feature>
<dbReference type="InterPro" id="IPR000219">
    <property type="entry name" value="DH_dom"/>
</dbReference>
<dbReference type="GO" id="GO:0005085">
    <property type="term" value="F:guanyl-nucleotide exchange factor activity"/>
    <property type="evidence" value="ECO:0007669"/>
    <property type="project" value="InterPro"/>
</dbReference>
<dbReference type="Gene3D" id="1.10.418.10">
    <property type="entry name" value="Calponin-like domain"/>
    <property type="match status" value="1"/>
</dbReference>